<dbReference type="OrthoDB" id="482433at2"/>
<evidence type="ECO:0008006" key="4">
    <source>
        <dbReference type="Google" id="ProtNLM"/>
    </source>
</evidence>
<comment type="caution">
    <text evidence="2">The sequence shown here is derived from an EMBL/GenBank/DDBJ whole genome shotgun (WGS) entry which is preliminary data.</text>
</comment>
<proteinExistence type="predicted"/>
<keyword evidence="1" id="KW-1133">Transmembrane helix</keyword>
<feature type="transmembrane region" description="Helical" evidence="1">
    <location>
        <begin position="143"/>
        <end position="168"/>
    </location>
</feature>
<feature type="transmembrane region" description="Helical" evidence="1">
    <location>
        <begin position="74"/>
        <end position="93"/>
    </location>
</feature>
<keyword evidence="3" id="KW-1185">Reference proteome</keyword>
<evidence type="ECO:0000313" key="3">
    <source>
        <dbReference type="Proteomes" id="UP000525923"/>
    </source>
</evidence>
<accession>A0A7W8CRJ6</accession>
<dbReference type="RefSeq" id="WP_135501931.1">
    <property type="nucleotide sequence ID" value="NZ_CP181055.1"/>
</dbReference>
<dbReference type="AlphaFoldDB" id="A0A7W8CRJ6"/>
<feature type="transmembrane region" description="Helical" evidence="1">
    <location>
        <begin position="41"/>
        <end position="62"/>
    </location>
</feature>
<dbReference type="PANTHER" id="PTHR36009">
    <property type="match status" value="1"/>
</dbReference>
<organism evidence="2 3">
    <name type="scientific">Planococcus koreensis</name>
    <dbReference type="NCBI Taxonomy" id="112331"/>
    <lineage>
        <taxon>Bacteria</taxon>
        <taxon>Bacillati</taxon>
        <taxon>Bacillota</taxon>
        <taxon>Bacilli</taxon>
        <taxon>Bacillales</taxon>
        <taxon>Caryophanaceae</taxon>
        <taxon>Planococcus</taxon>
    </lineage>
</organism>
<feature type="transmembrane region" description="Helical" evidence="1">
    <location>
        <begin position="113"/>
        <end position="131"/>
    </location>
</feature>
<evidence type="ECO:0000313" key="2">
    <source>
        <dbReference type="EMBL" id="MBB5180216.1"/>
    </source>
</evidence>
<dbReference type="Proteomes" id="UP000525923">
    <property type="component" value="Unassembled WGS sequence"/>
</dbReference>
<dbReference type="PANTHER" id="PTHR36009:SF3">
    <property type="entry name" value="TRANSMEMBRANE PROTEIN"/>
    <property type="match status" value="1"/>
</dbReference>
<sequence>MIFFAIWLALIGYAVFLAPGGDSDPILTQIFSGQLGGIDPLVLAVFNSLGLFPAVFLTLLLLNDRQRWPAWPAAIASFVIGAFALLPYFAFGAKPPQKKLRTPKWLVRFLSSRIWLGALIVLWASNLLTLLQGFSLAAYREAFFASSLVSVMSVDWFVLWGLSVYTVYRFYPDAHNKALAWIPILGPVLVLFGNRQLLQPDENRENAQ</sequence>
<name>A0A7W8CRJ6_9BACL</name>
<protein>
    <recommendedName>
        <fullName evidence="4">DUF2834 domain-containing protein</fullName>
    </recommendedName>
</protein>
<keyword evidence="1" id="KW-0812">Transmembrane</keyword>
<dbReference type="EMBL" id="JACHHE010000004">
    <property type="protein sequence ID" value="MBB5180216.1"/>
    <property type="molecule type" value="Genomic_DNA"/>
</dbReference>
<keyword evidence="1" id="KW-0472">Membrane</keyword>
<feature type="transmembrane region" description="Helical" evidence="1">
    <location>
        <begin position="180"/>
        <end position="198"/>
    </location>
</feature>
<evidence type="ECO:0000256" key="1">
    <source>
        <dbReference type="SAM" id="Phobius"/>
    </source>
</evidence>
<gene>
    <name evidence="2" type="ORF">HNQ44_001644</name>
</gene>
<reference evidence="2 3" key="1">
    <citation type="submission" date="2020-08" db="EMBL/GenBank/DDBJ databases">
        <title>Genomic Encyclopedia of Type Strains, Phase IV (KMG-IV): sequencing the most valuable type-strain genomes for metagenomic binning, comparative biology and taxonomic classification.</title>
        <authorList>
            <person name="Goeker M."/>
        </authorList>
    </citation>
    <scope>NUCLEOTIDE SEQUENCE [LARGE SCALE GENOMIC DNA]</scope>
    <source>
        <strain evidence="2 3">DSM 15895</strain>
    </source>
</reference>